<gene>
    <name evidence="2" type="ORF">BJY24_003037</name>
</gene>
<evidence type="ECO:0000256" key="1">
    <source>
        <dbReference type="SAM" id="Phobius"/>
    </source>
</evidence>
<comment type="caution">
    <text evidence="2">The sequence shown here is derived from an EMBL/GenBank/DDBJ whole genome shotgun (WGS) entry which is preliminary data.</text>
</comment>
<proteinExistence type="predicted"/>
<keyword evidence="1" id="KW-0812">Transmembrane</keyword>
<dbReference type="Proteomes" id="UP000540412">
    <property type="component" value="Unassembled WGS sequence"/>
</dbReference>
<keyword evidence="1" id="KW-1133">Transmembrane helix</keyword>
<evidence type="ECO:0008006" key="4">
    <source>
        <dbReference type="Google" id="ProtNLM"/>
    </source>
</evidence>
<keyword evidence="1" id="KW-0472">Membrane</keyword>
<sequence length="145" mass="15177">MTDADDPTPIDQRDTSRSPVPFLAAAVVAVLVVGGIVALAVARPVENNVTDSDRIAIAARNFATAQEDSDAARRATTACAGFDAGRSPLGPDAVGKKVEIVRVTDAVPEGDHARATVTSRIDGHETTSTWNLARGDEGWLVCDRP</sequence>
<protein>
    <recommendedName>
        <fullName evidence="4">Lumazine-binding protein</fullName>
    </recommendedName>
</protein>
<feature type="transmembrane region" description="Helical" evidence="1">
    <location>
        <begin position="20"/>
        <end position="42"/>
    </location>
</feature>
<organism evidence="2 3">
    <name type="scientific">Nocardia transvalensis</name>
    <dbReference type="NCBI Taxonomy" id="37333"/>
    <lineage>
        <taxon>Bacteria</taxon>
        <taxon>Bacillati</taxon>
        <taxon>Actinomycetota</taxon>
        <taxon>Actinomycetes</taxon>
        <taxon>Mycobacteriales</taxon>
        <taxon>Nocardiaceae</taxon>
        <taxon>Nocardia</taxon>
    </lineage>
</organism>
<accession>A0A7W9PDZ6</accession>
<keyword evidence="3" id="KW-1185">Reference proteome</keyword>
<dbReference type="AlphaFoldDB" id="A0A7W9PDZ6"/>
<dbReference type="EMBL" id="JACHIT010000001">
    <property type="protein sequence ID" value="MBB5914170.1"/>
    <property type="molecule type" value="Genomic_DNA"/>
</dbReference>
<dbReference type="RefSeq" id="WP_040751365.1">
    <property type="nucleotide sequence ID" value="NZ_JACHIT010000001.1"/>
</dbReference>
<evidence type="ECO:0000313" key="3">
    <source>
        <dbReference type="Proteomes" id="UP000540412"/>
    </source>
</evidence>
<name>A0A7W9PDZ6_9NOCA</name>
<reference evidence="2 3" key="1">
    <citation type="submission" date="2020-08" db="EMBL/GenBank/DDBJ databases">
        <title>Sequencing the genomes of 1000 actinobacteria strains.</title>
        <authorList>
            <person name="Klenk H.-P."/>
        </authorList>
    </citation>
    <scope>NUCLEOTIDE SEQUENCE [LARGE SCALE GENOMIC DNA]</scope>
    <source>
        <strain evidence="2 3">DSM 43582</strain>
    </source>
</reference>
<evidence type="ECO:0000313" key="2">
    <source>
        <dbReference type="EMBL" id="MBB5914170.1"/>
    </source>
</evidence>